<dbReference type="EMBL" id="GGEC01032576">
    <property type="protein sequence ID" value="MBX13060.1"/>
    <property type="molecule type" value="Transcribed_RNA"/>
</dbReference>
<protein>
    <submittedName>
        <fullName evidence="1">60S ribosomal protein L44-like</fullName>
    </submittedName>
</protein>
<sequence length="104" mass="12023">MRRPSASQFHGISNFYQFSNRENIEFAQNTLIISHKFIPNLSLQLHVSPTHMNIIRLIFSQFLSMEMLLNETQSLQILHTGITSPLKLHYKLAMATKKPNSLRA</sequence>
<keyword evidence="1" id="KW-0689">Ribosomal protein</keyword>
<reference evidence="1" key="1">
    <citation type="submission" date="2018-02" db="EMBL/GenBank/DDBJ databases">
        <title>Rhizophora mucronata_Transcriptome.</title>
        <authorList>
            <person name="Meera S.P."/>
            <person name="Sreeshan A."/>
            <person name="Augustine A."/>
        </authorList>
    </citation>
    <scope>NUCLEOTIDE SEQUENCE</scope>
    <source>
        <tissue evidence="1">Leaf</tissue>
    </source>
</reference>
<name>A0A2P2L504_RHIMU</name>
<organism evidence="1">
    <name type="scientific">Rhizophora mucronata</name>
    <name type="common">Asiatic mangrove</name>
    <dbReference type="NCBI Taxonomy" id="61149"/>
    <lineage>
        <taxon>Eukaryota</taxon>
        <taxon>Viridiplantae</taxon>
        <taxon>Streptophyta</taxon>
        <taxon>Embryophyta</taxon>
        <taxon>Tracheophyta</taxon>
        <taxon>Spermatophyta</taxon>
        <taxon>Magnoliopsida</taxon>
        <taxon>eudicotyledons</taxon>
        <taxon>Gunneridae</taxon>
        <taxon>Pentapetalae</taxon>
        <taxon>rosids</taxon>
        <taxon>fabids</taxon>
        <taxon>Malpighiales</taxon>
        <taxon>Rhizophoraceae</taxon>
        <taxon>Rhizophora</taxon>
    </lineage>
</organism>
<proteinExistence type="predicted"/>
<accession>A0A2P2L504</accession>
<dbReference type="GO" id="GO:0005840">
    <property type="term" value="C:ribosome"/>
    <property type="evidence" value="ECO:0007669"/>
    <property type="project" value="UniProtKB-KW"/>
</dbReference>
<keyword evidence="1" id="KW-0687">Ribonucleoprotein</keyword>
<evidence type="ECO:0000313" key="1">
    <source>
        <dbReference type="EMBL" id="MBX13060.1"/>
    </source>
</evidence>
<dbReference type="AlphaFoldDB" id="A0A2P2L504"/>